<evidence type="ECO:0000256" key="1">
    <source>
        <dbReference type="ARBA" id="ARBA00022722"/>
    </source>
</evidence>
<keyword evidence="1" id="KW-0540">Nuclease</keyword>
<dbReference type="AlphaFoldDB" id="A0A101M1F0"/>
<evidence type="ECO:0000256" key="6">
    <source>
        <dbReference type="ARBA" id="ARBA00022908"/>
    </source>
</evidence>
<feature type="domain" description="Retroviral polymerase SH3-like" evidence="10">
    <location>
        <begin position="55"/>
        <end position="115"/>
    </location>
</feature>
<sequence>MIHDQDLPMTLWAEATSTVVFVQNRSPHQILANKTPEEAFTGMRPEVSHLRIFGCPVYIHVPKDKRTKLEPSGKKGIFVGYSETSKAYRVYIPGQSQIEVSRDVTFDEEIAFQRSRESYMEIDSGEKEAPKVIDPVVLDVHLPDCPNDTLEAVEPAEPVDMTK</sequence>
<gene>
    <name evidence="11" type="ORF">ABT39_MTgene3828</name>
</gene>
<keyword evidence="2" id="KW-0479">Metal-binding</keyword>
<name>A0A101M1F0_PICGL</name>
<geneLocation type="mitochondrion" evidence="11"/>
<dbReference type="EMBL" id="LKAM01000003">
    <property type="protein sequence ID" value="KUM49279.1"/>
    <property type="molecule type" value="Genomic_DNA"/>
</dbReference>
<evidence type="ECO:0000256" key="4">
    <source>
        <dbReference type="ARBA" id="ARBA00022801"/>
    </source>
</evidence>
<keyword evidence="3" id="KW-0255">Endonuclease</keyword>
<dbReference type="GO" id="GO:0003964">
    <property type="term" value="F:RNA-directed DNA polymerase activity"/>
    <property type="evidence" value="ECO:0007669"/>
    <property type="project" value="UniProtKB-KW"/>
</dbReference>
<evidence type="ECO:0000256" key="7">
    <source>
        <dbReference type="ARBA" id="ARBA00022918"/>
    </source>
</evidence>
<keyword evidence="11" id="KW-0496">Mitochondrion</keyword>
<keyword evidence="8" id="KW-0239">DNA-directed DNA polymerase</keyword>
<keyword evidence="4" id="KW-0378">Hydrolase</keyword>
<dbReference type="GO" id="GO:0004519">
    <property type="term" value="F:endonuclease activity"/>
    <property type="evidence" value="ECO:0007669"/>
    <property type="project" value="UniProtKB-KW"/>
</dbReference>
<organism evidence="11">
    <name type="scientific">Picea glauca</name>
    <name type="common">White spruce</name>
    <name type="synonym">Pinus glauca</name>
    <dbReference type="NCBI Taxonomy" id="3330"/>
    <lineage>
        <taxon>Eukaryota</taxon>
        <taxon>Viridiplantae</taxon>
        <taxon>Streptophyta</taxon>
        <taxon>Embryophyta</taxon>
        <taxon>Tracheophyta</taxon>
        <taxon>Spermatophyta</taxon>
        <taxon>Pinopsida</taxon>
        <taxon>Pinidae</taxon>
        <taxon>Conifers I</taxon>
        <taxon>Pinales</taxon>
        <taxon>Pinaceae</taxon>
        <taxon>Picea</taxon>
    </lineage>
</organism>
<dbReference type="InterPro" id="IPR012337">
    <property type="entry name" value="RNaseH-like_sf"/>
</dbReference>
<dbReference type="GO" id="GO:0046872">
    <property type="term" value="F:metal ion binding"/>
    <property type="evidence" value="ECO:0007669"/>
    <property type="project" value="UniProtKB-KW"/>
</dbReference>
<dbReference type="GO" id="GO:0015074">
    <property type="term" value="P:DNA integration"/>
    <property type="evidence" value="ECO:0007669"/>
    <property type="project" value="UniProtKB-KW"/>
</dbReference>
<comment type="caution">
    <text evidence="11">The sequence shown here is derived from an EMBL/GenBank/DDBJ whole genome shotgun (WGS) entry which is preliminary data.</text>
</comment>
<accession>A0A101M1F0</accession>
<keyword evidence="8" id="KW-0808">Transferase</keyword>
<dbReference type="InterPro" id="IPR039537">
    <property type="entry name" value="Retrotran_Ty1/copia-like"/>
</dbReference>
<evidence type="ECO:0000256" key="2">
    <source>
        <dbReference type="ARBA" id="ARBA00022723"/>
    </source>
</evidence>
<keyword evidence="7" id="KW-0695">RNA-directed DNA polymerase</keyword>
<keyword evidence="5" id="KW-0460">Magnesium</keyword>
<dbReference type="PANTHER" id="PTHR42648">
    <property type="entry name" value="TRANSPOSASE, PUTATIVE-RELATED"/>
    <property type="match status" value="1"/>
</dbReference>
<reference evidence="11" key="1">
    <citation type="journal article" date="2015" name="Genome Biol. Evol.">
        <title>Organellar Genomes of White Spruce (Picea glauca): Assembly and Annotation.</title>
        <authorList>
            <person name="Jackman S.D."/>
            <person name="Warren R.L."/>
            <person name="Gibb E.A."/>
            <person name="Vandervalk B.P."/>
            <person name="Mohamadi H."/>
            <person name="Chu J."/>
            <person name="Raymond A."/>
            <person name="Pleasance S."/>
            <person name="Coope R."/>
            <person name="Wildung M.R."/>
            <person name="Ritland C.E."/>
            <person name="Bousquet J."/>
            <person name="Jones S.J."/>
            <person name="Bohlmann J."/>
            <person name="Birol I."/>
        </authorList>
    </citation>
    <scope>NUCLEOTIDE SEQUENCE [LARGE SCALE GENOMIC DNA]</scope>
    <source>
        <tissue evidence="11">Flushing bud</tissue>
    </source>
</reference>
<dbReference type="GO" id="GO:0016787">
    <property type="term" value="F:hydrolase activity"/>
    <property type="evidence" value="ECO:0007669"/>
    <property type="project" value="UniProtKB-KW"/>
</dbReference>
<dbReference type="Pfam" id="PF25597">
    <property type="entry name" value="SH3_retrovirus"/>
    <property type="match status" value="1"/>
</dbReference>
<keyword evidence="9" id="KW-0233">DNA recombination</keyword>
<evidence type="ECO:0000256" key="5">
    <source>
        <dbReference type="ARBA" id="ARBA00022842"/>
    </source>
</evidence>
<evidence type="ECO:0000256" key="9">
    <source>
        <dbReference type="ARBA" id="ARBA00023172"/>
    </source>
</evidence>
<evidence type="ECO:0000256" key="3">
    <source>
        <dbReference type="ARBA" id="ARBA00022759"/>
    </source>
</evidence>
<protein>
    <recommendedName>
        <fullName evidence="10">Retroviral polymerase SH3-like domain-containing protein</fullName>
    </recommendedName>
</protein>
<proteinExistence type="predicted"/>
<evidence type="ECO:0000313" key="11">
    <source>
        <dbReference type="EMBL" id="KUM49279.1"/>
    </source>
</evidence>
<evidence type="ECO:0000256" key="8">
    <source>
        <dbReference type="ARBA" id="ARBA00022932"/>
    </source>
</evidence>
<keyword evidence="6" id="KW-0229">DNA integration</keyword>
<keyword evidence="8" id="KW-0548">Nucleotidyltransferase</keyword>
<dbReference type="InterPro" id="IPR057670">
    <property type="entry name" value="SH3_retrovirus"/>
</dbReference>
<dbReference type="PANTHER" id="PTHR42648:SF11">
    <property type="entry name" value="TRANSPOSON TY4-P GAG-POL POLYPROTEIN"/>
    <property type="match status" value="1"/>
</dbReference>
<dbReference type="GO" id="GO:0006310">
    <property type="term" value="P:DNA recombination"/>
    <property type="evidence" value="ECO:0007669"/>
    <property type="project" value="UniProtKB-KW"/>
</dbReference>
<dbReference type="GO" id="GO:0003887">
    <property type="term" value="F:DNA-directed DNA polymerase activity"/>
    <property type="evidence" value="ECO:0007669"/>
    <property type="project" value="UniProtKB-KW"/>
</dbReference>
<dbReference type="SUPFAM" id="SSF53098">
    <property type="entry name" value="Ribonuclease H-like"/>
    <property type="match status" value="1"/>
</dbReference>
<evidence type="ECO:0000259" key="10">
    <source>
        <dbReference type="Pfam" id="PF25597"/>
    </source>
</evidence>